<protein>
    <submittedName>
        <fullName evidence="2">Membrane protein</fullName>
    </submittedName>
</protein>
<feature type="transmembrane region" description="Helical" evidence="1">
    <location>
        <begin position="163"/>
        <end position="186"/>
    </location>
</feature>
<keyword evidence="1" id="KW-0472">Membrane</keyword>
<dbReference type="EMBL" id="JXAK01000030">
    <property type="protein sequence ID" value="KIL39842.1"/>
    <property type="molecule type" value="Genomic_DNA"/>
</dbReference>
<dbReference type="Proteomes" id="UP000031967">
    <property type="component" value="Unassembled WGS sequence"/>
</dbReference>
<gene>
    <name evidence="2" type="ORF">SD70_17415</name>
</gene>
<feature type="transmembrane region" description="Helical" evidence="1">
    <location>
        <begin position="228"/>
        <end position="244"/>
    </location>
</feature>
<sequence length="287" mass="34119">MNYFWSNTIWYLVLDAVTILEMTFILVRTKRRKFAFAFYLTLCGMEVLFFETVVFLLTRAYDYAPKIIQTQPFDDNLLGKVFSQLSVSATALLVAVFRLKFFWILTLSVIYALIENLFLALGVYSHNWYRTWMTPIALIAFFWGAKTYYAALLKGPKPFAHYLNIFTGLFPMFVLTILWVFSLSGYQNYIASAFPDPVIYRILISTWYFIAVSIPMMLIYFLKLTWRWKAAVIIALHGVNYLAYKKWNLLWFKDEWWYLIFSTVTIVWMYFSVLLLDYLYAKPKQQH</sequence>
<organism evidence="2 3">
    <name type="scientific">Gordoniibacillus kamchatkensis</name>
    <dbReference type="NCBI Taxonomy" id="1590651"/>
    <lineage>
        <taxon>Bacteria</taxon>
        <taxon>Bacillati</taxon>
        <taxon>Bacillota</taxon>
        <taxon>Bacilli</taxon>
        <taxon>Bacillales</taxon>
        <taxon>Paenibacillaceae</taxon>
        <taxon>Gordoniibacillus</taxon>
    </lineage>
</organism>
<feature type="transmembrane region" description="Helical" evidence="1">
    <location>
        <begin position="34"/>
        <end position="57"/>
    </location>
</feature>
<comment type="caution">
    <text evidence="2">The sequence shown here is derived from an EMBL/GenBank/DDBJ whole genome shotgun (WGS) entry which is preliminary data.</text>
</comment>
<feature type="transmembrane region" description="Helical" evidence="1">
    <location>
        <begin position="198"/>
        <end position="221"/>
    </location>
</feature>
<evidence type="ECO:0000313" key="2">
    <source>
        <dbReference type="EMBL" id="KIL39842.1"/>
    </source>
</evidence>
<dbReference type="RefSeq" id="WP_041048806.1">
    <property type="nucleotide sequence ID" value="NZ_JXAK01000030.1"/>
</dbReference>
<keyword evidence="1" id="KW-1133">Transmembrane helix</keyword>
<reference evidence="2 3" key="1">
    <citation type="submission" date="2014-12" db="EMBL/GenBank/DDBJ databases">
        <title>Draft genome sequence of Paenibacillus kamchatkensis strain B-2647.</title>
        <authorList>
            <person name="Karlyshev A.V."/>
            <person name="Kudryashova E.B."/>
        </authorList>
    </citation>
    <scope>NUCLEOTIDE SEQUENCE [LARGE SCALE GENOMIC DNA]</scope>
    <source>
        <strain evidence="2 3">VKM B-2647</strain>
    </source>
</reference>
<keyword evidence="3" id="KW-1185">Reference proteome</keyword>
<feature type="transmembrane region" description="Helical" evidence="1">
    <location>
        <begin position="256"/>
        <end position="280"/>
    </location>
</feature>
<keyword evidence="1" id="KW-0812">Transmembrane</keyword>
<evidence type="ECO:0000313" key="3">
    <source>
        <dbReference type="Proteomes" id="UP000031967"/>
    </source>
</evidence>
<feature type="transmembrane region" description="Helical" evidence="1">
    <location>
        <begin position="6"/>
        <end position="27"/>
    </location>
</feature>
<feature type="transmembrane region" description="Helical" evidence="1">
    <location>
        <begin position="104"/>
        <end position="126"/>
    </location>
</feature>
<name>A0ABR5AFQ2_9BACL</name>
<evidence type="ECO:0000256" key="1">
    <source>
        <dbReference type="SAM" id="Phobius"/>
    </source>
</evidence>
<proteinExistence type="predicted"/>
<feature type="transmembrane region" description="Helical" evidence="1">
    <location>
        <begin position="132"/>
        <end position="151"/>
    </location>
</feature>
<accession>A0ABR5AFQ2</accession>